<evidence type="ECO:0000259" key="1">
    <source>
        <dbReference type="Pfam" id="PF00169"/>
    </source>
</evidence>
<reference evidence="2" key="1">
    <citation type="submission" date="2025-08" db="UniProtKB">
        <authorList>
            <consortium name="Ensembl"/>
        </authorList>
    </citation>
    <scope>IDENTIFICATION</scope>
</reference>
<accession>A0A3B3ZD66</accession>
<proteinExistence type="predicted"/>
<dbReference type="InterPro" id="IPR011993">
    <property type="entry name" value="PH-like_dom_sf"/>
</dbReference>
<evidence type="ECO:0000313" key="3">
    <source>
        <dbReference type="Proteomes" id="UP000261520"/>
    </source>
</evidence>
<dbReference type="Pfam" id="PF00169">
    <property type="entry name" value="PH"/>
    <property type="match status" value="1"/>
</dbReference>
<protein>
    <recommendedName>
        <fullName evidence="1">PH domain-containing protein</fullName>
    </recommendedName>
</protein>
<dbReference type="Proteomes" id="UP000261520">
    <property type="component" value="Unplaced"/>
</dbReference>
<keyword evidence="3" id="KW-1185">Reference proteome</keyword>
<evidence type="ECO:0000313" key="2">
    <source>
        <dbReference type="Ensembl" id="ENSPMGP00000002341.1"/>
    </source>
</evidence>
<feature type="domain" description="PH" evidence="1">
    <location>
        <begin position="1"/>
        <end position="41"/>
    </location>
</feature>
<organism evidence="2 3">
    <name type="scientific">Periophthalmus magnuspinnatus</name>
    <dbReference type="NCBI Taxonomy" id="409849"/>
    <lineage>
        <taxon>Eukaryota</taxon>
        <taxon>Metazoa</taxon>
        <taxon>Chordata</taxon>
        <taxon>Craniata</taxon>
        <taxon>Vertebrata</taxon>
        <taxon>Euteleostomi</taxon>
        <taxon>Actinopterygii</taxon>
        <taxon>Neopterygii</taxon>
        <taxon>Teleostei</taxon>
        <taxon>Neoteleostei</taxon>
        <taxon>Acanthomorphata</taxon>
        <taxon>Gobiaria</taxon>
        <taxon>Gobiiformes</taxon>
        <taxon>Gobioidei</taxon>
        <taxon>Gobiidae</taxon>
        <taxon>Oxudercinae</taxon>
        <taxon>Periophthalmus</taxon>
    </lineage>
</organism>
<dbReference type="Gene3D" id="2.30.29.30">
    <property type="entry name" value="Pleckstrin-homology domain (PH domain)/Phosphotyrosine-binding domain (PTB)"/>
    <property type="match status" value="1"/>
</dbReference>
<dbReference type="STRING" id="409849.ENSPMGP00000002341"/>
<dbReference type="InterPro" id="IPR001849">
    <property type="entry name" value="PH_domain"/>
</dbReference>
<reference evidence="2" key="2">
    <citation type="submission" date="2025-09" db="UniProtKB">
        <authorList>
            <consortium name="Ensembl"/>
        </authorList>
    </citation>
    <scope>IDENTIFICATION</scope>
</reference>
<dbReference type="Ensembl" id="ENSPMGT00000002482.1">
    <property type="protein sequence ID" value="ENSPMGP00000002341.1"/>
    <property type="gene ID" value="ENSPMGG00000002072.1"/>
</dbReference>
<dbReference type="SUPFAM" id="SSF50729">
    <property type="entry name" value="PH domain-like"/>
    <property type="match status" value="1"/>
</dbReference>
<sequence length="53" mass="6336">MVKRCHKGKNWTEYWFVLQSNSLEYYGSEDLMEIKGKIVIDRNCTVEVNLTYC</sequence>
<name>A0A3B3ZD66_9GOBI</name>
<dbReference type="AlphaFoldDB" id="A0A3B3ZD66"/>